<dbReference type="CDD" id="cd06090">
    <property type="entry name" value="KOW_RPL27"/>
    <property type="match status" value="1"/>
</dbReference>
<keyword evidence="6" id="KW-1133">Transmembrane helix</keyword>
<feature type="repeat" description="PPR" evidence="5">
    <location>
        <begin position="488"/>
        <end position="522"/>
    </location>
</feature>
<dbReference type="Pfam" id="PF02681">
    <property type="entry name" value="DUF212"/>
    <property type="match status" value="1"/>
</dbReference>
<dbReference type="Gene3D" id="1.25.40.10">
    <property type="entry name" value="Tetratricopeptide repeat domain"/>
    <property type="match status" value="4"/>
</dbReference>
<dbReference type="SUPFAM" id="SSF50104">
    <property type="entry name" value="Translation proteins SH3-like domain"/>
    <property type="match status" value="1"/>
</dbReference>
<evidence type="ECO:0008006" key="9">
    <source>
        <dbReference type="Google" id="ProtNLM"/>
    </source>
</evidence>
<dbReference type="Pfam" id="PF01777">
    <property type="entry name" value="Ribosomal_L27e"/>
    <property type="match status" value="1"/>
</dbReference>
<organism evidence="7">
    <name type="scientific">Salvia splendens</name>
    <name type="common">Scarlet sage</name>
    <dbReference type="NCBI Taxonomy" id="180675"/>
    <lineage>
        <taxon>Eukaryota</taxon>
        <taxon>Viridiplantae</taxon>
        <taxon>Streptophyta</taxon>
        <taxon>Embryophyta</taxon>
        <taxon>Tracheophyta</taxon>
        <taxon>Spermatophyta</taxon>
        <taxon>Magnoliopsida</taxon>
        <taxon>eudicotyledons</taxon>
        <taxon>Gunneridae</taxon>
        <taxon>Pentapetalae</taxon>
        <taxon>asterids</taxon>
        <taxon>lamiids</taxon>
        <taxon>Lamiales</taxon>
        <taxon>Lamiaceae</taxon>
        <taxon>Nepetoideae</taxon>
        <taxon>Mentheae</taxon>
        <taxon>Salviinae</taxon>
        <taxon>Salvia</taxon>
        <taxon>Salvia subgen. Calosphace</taxon>
        <taxon>core Calosphace</taxon>
    </lineage>
</organism>
<dbReference type="GO" id="GO:1990904">
    <property type="term" value="C:ribonucleoprotein complex"/>
    <property type="evidence" value="ECO:0007669"/>
    <property type="project" value="UniProtKB-KW"/>
</dbReference>
<keyword evidence="6" id="KW-0812">Transmembrane</keyword>
<dbReference type="Gene3D" id="2.30.30.770">
    <property type="match status" value="1"/>
</dbReference>
<dbReference type="GO" id="GO:0005840">
    <property type="term" value="C:ribosome"/>
    <property type="evidence" value="ECO:0007669"/>
    <property type="project" value="UniProtKB-KW"/>
</dbReference>
<evidence type="ECO:0000256" key="5">
    <source>
        <dbReference type="PROSITE-ProRule" id="PRU00708"/>
    </source>
</evidence>
<dbReference type="InterPro" id="IPR046960">
    <property type="entry name" value="PPR_At4g14850-like_plant"/>
</dbReference>
<dbReference type="GO" id="GO:0006412">
    <property type="term" value="P:translation"/>
    <property type="evidence" value="ECO:0007669"/>
    <property type="project" value="InterPro"/>
</dbReference>
<proteinExistence type="inferred from homology"/>
<dbReference type="PANTHER" id="PTHR47926:SF453">
    <property type="entry name" value="PENTATRICOPEPTIDE REPEAT (PPR) SUPERFAMILY PROTEIN"/>
    <property type="match status" value="1"/>
</dbReference>
<dbReference type="InterPro" id="IPR001141">
    <property type="entry name" value="Ribosomal_eL27"/>
</dbReference>
<keyword evidence="2" id="KW-0677">Repeat</keyword>
<feature type="repeat" description="PPR" evidence="5">
    <location>
        <begin position="386"/>
        <end position="420"/>
    </location>
</feature>
<protein>
    <recommendedName>
        <fullName evidence="9">60S ribosomal protein L27</fullName>
    </recommendedName>
</protein>
<dbReference type="AlphaFoldDB" id="A0A8X8X3L8"/>
<name>A0A8X8X3L8_SALSN</name>
<keyword evidence="4" id="KW-0687">Ribonucleoprotein</keyword>
<evidence type="ECO:0000313" key="7">
    <source>
        <dbReference type="EMBL" id="KAG6405185.1"/>
    </source>
</evidence>
<dbReference type="EMBL" id="PNBA02000012">
    <property type="protein sequence ID" value="KAG6405185.1"/>
    <property type="molecule type" value="Genomic_DNA"/>
</dbReference>
<evidence type="ECO:0000256" key="4">
    <source>
        <dbReference type="ARBA" id="ARBA00023274"/>
    </source>
</evidence>
<dbReference type="GO" id="GO:0003723">
    <property type="term" value="F:RNA binding"/>
    <property type="evidence" value="ECO:0007669"/>
    <property type="project" value="InterPro"/>
</dbReference>
<dbReference type="InterPro" id="IPR011990">
    <property type="entry name" value="TPR-like_helical_dom_sf"/>
</dbReference>
<dbReference type="InterPro" id="IPR038655">
    <property type="entry name" value="Ribosomal_eL27_sf"/>
</dbReference>
<dbReference type="InterPro" id="IPR046848">
    <property type="entry name" value="E_motif"/>
</dbReference>
<comment type="similarity">
    <text evidence="1">Belongs to the eukaryotic ribosomal protein eL27 family.</text>
</comment>
<dbReference type="Pfam" id="PF20431">
    <property type="entry name" value="E_motif"/>
    <property type="match status" value="1"/>
</dbReference>
<dbReference type="Pfam" id="PF13041">
    <property type="entry name" value="PPR_2"/>
    <property type="match status" value="1"/>
</dbReference>
<evidence type="ECO:0000256" key="2">
    <source>
        <dbReference type="ARBA" id="ARBA00022737"/>
    </source>
</evidence>
<dbReference type="InterPro" id="IPR002885">
    <property type="entry name" value="PPR_rpt"/>
</dbReference>
<dbReference type="PROSITE" id="PS51375">
    <property type="entry name" value="PPR"/>
    <property type="match status" value="3"/>
</dbReference>
<keyword evidence="6" id="KW-0472">Membrane</keyword>
<dbReference type="PANTHER" id="PTHR47926">
    <property type="entry name" value="PENTATRICOPEPTIDE REPEAT-CONTAINING PROTEIN"/>
    <property type="match status" value="1"/>
</dbReference>
<reference evidence="7" key="2">
    <citation type="submission" date="2020-08" db="EMBL/GenBank/DDBJ databases">
        <title>Plant Genome Project.</title>
        <authorList>
            <person name="Zhang R.-G."/>
        </authorList>
    </citation>
    <scope>NUCLEOTIDE SEQUENCE</scope>
    <source>
        <strain evidence="7">Huo1</strain>
        <tissue evidence="7">Leaf</tissue>
    </source>
</reference>
<dbReference type="InterPro" id="IPR003832">
    <property type="entry name" value="DUF212"/>
</dbReference>
<dbReference type="Pfam" id="PF01535">
    <property type="entry name" value="PPR"/>
    <property type="match status" value="3"/>
</dbReference>
<evidence type="ECO:0000256" key="1">
    <source>
        <dbReference type="ARBA" id="ARBA00009124"/>
    </source>
</evidence>
<sequence length="866" mass="96823">MVKFLKPSKAVVLLQGRYAGQKATIVKNFDDGTRDRPYGHCLVAGIAKYPSKVIRKDSTKKQAKKSRVKAFVKLVNYNHIMPTRYTLDVDLKDVVSVDALVSRDKKVSACKEVKSRFEERFKSGKNRWFFSKLRKSLGYSFDHEEQVVSIRDESYPISENDSEHLGLLRDSEPLLLSIRMVPCCTFNSHICAILDKCSNLNHLKQLHAHLITLGHGHIHFYAFKLIRFCTTRLRDLTYARHLFDKFRSPNIYLYTAIVDACACAADHRAAALIYRDMVRENRSRPNEFILSIVLKSWPEVARGHGVETVQAQIVKLGFCGYSVVQTAVMDAYARCGAEIGVARKVFDEMPERSVVSWTAMISGYMRAGRVWDAILLFEEMPEGIRDTPFWNCVIAGCVQNGLFSEAIEFFTRMVLGGANRPNQGTVVCVLSALGHSGMLQFGRCIHGYVYRSGLSLDLFVVSGLIDMYGKCGSFDKSRTVFEMSDQTNLASWNALINCYALHGRSNEAVAAFQIMMRQGREELKPDAITFIVLLNACTHGGWVEEGCSYFAMMVGDFGIEPRIEHYGCLVDLLGRAGWFQEALEVVSGMRVPPDEVVWGSLLNACKIHRRGDLAEFAVGKLVEMSPGHRGYRAMLANLHGEMGKWDEARRVRADLTGWGGYKAAGCSWIEVEGMIHGFYSVDRSHPRTEEMYEVFRCFSDASRVEHASWWPWQLRSHPGGHGSCALFAFAIAQSLKVLSSWYREDRWDIKQLVGSGGMPSSHSATVAALAVSIGFQEGFGGSQFALALIMAFVVMYDATGVRLHAGRQAEVLNQIICELPSEHPLAESRPLRELLGHTPPQVVAGATLGMVTAAAGHFLFNYRARA</sequence>
<dbReference type="InterPro" id="IPR008991">
    <property type="entry name" value="Translation_prot_SH3-like_sf"/>
</dbReference>
<dbReference type="Proteomes" id="UP000298416">
    <property type="component" value="Unassembled WGS sequence"/>
</dbReference>
<dbReference type="GO" id="GO:0003735">
    <property type="term" value="F:structural constituent of ribosome"/>
    <property type="evidence" value="ECO:0007669"/>
    <property type="project" value="InterPro"/>
</dbReference>
<dbReference type="FunFam" id="1.25.40.10:FF:000184">
    <property type="entry name" value="Pentatricopeptide repeat-containing protein, chloroplastic"/>
    <property type="match status" value="1"/>
</dbReference>
<dbReference type="SUPFAM" id="SSF48452">
    <property type="entry name" value="TPR-like"/>
    <property type="match status" value="1"/>
</dbReference>
<keyword evidence="3" id="KW-0689">Ribosomal protein</keyword>
<keyword evidence="8" id="KW-1185">Reference proteome</keyword>
<gene>
    <name evidence="7" type="ORF">SASPL_132771</name>
</gene>
<feature type="repeat" description="PPR" evidence="5">
    <location>
        <begin position="353"/>
        <end position="383"/>
    </location>
</feature>
<evidence type="ECO:0000313" key="8">
    <source>
        <dbReference type="Proteomes" id="UP000298416"/>
    </source>
</evidence>
<dbReference type="InterPro" id="IPR041991">
    <property type="entry name" value="Ribosomal_eL27_KOW"/>
</dbReference>
<dbReference type="FunFam" id="2.30.30.770:FF:000001">
    <property type="entry name" value="60S ribosomal protein L27"/>
    <property type="match status" value="1"/>
</dbReference>
<comment type="caution">
    <text evidence="7">The sequence shown here is derived from an EMBL/GenBank/DDBJ whole genome shotgun (WGS) entry which is preliminary data.</text>
</comment>
<feature type="transmembrane region" description="Helical" evidence="6">
    <location>
        <begin position="842"/>
        <end position="860"/>
    </location>
</feature>
<dbReference type="GO" id="GO:0009451">
    <property type="term" value="P:RNA modification"/>
    <property type="evidence" value="ECO:0007669"/>
    <property type="project" value="InterPro"/>
</dbReference>
<evidence type="ECO:0000256" key="3">
    <source>
        <dbReference type="ARBA" id="ARBA00022980"/>
    </source>
</evidence>
<dbReference type="NCBIfam" id="TIGR00756">
    <property type="entry name" value="PPR"/>
    <property type="match status" value="3"/>
</dbReference>
<reference evidence="7" key="1">
    <citation type="submission" date="2018-01" db="EMBL/GenBank/DDBJ databases">
        <authorList>
            <person name="Mao J.F."/>
        </authorList>
    </citation>
    <scope>NUCLEOTIDE SEQUENCE</scope>
    <source>
        <strain evidence="7">Huo1</strain>
        <tissue evidence="7">Leaf</tissue>
    </source>
</reference>
<accession>A0A8X8X3L8</accession>
<evidence type="ECO:0000256" key="6">
    <source>
        <dbReference type="SAM" id="Phobius"/>
    </source>
</evidence>